<comment type="caution">
    <text evidence="8">The sequence shown here is derived from an EMBL/GenBank/DDBJ whole genome shotgun (WGS) entry which is preliminary data.</text>
</comment>
<evidence type="ECO:0000256" key="4">
    <source>
        <dbReference type="ARBA" id="ARBA00022827"/>
    </source>
</evidence>
<accession>A0A6N6M9P6</accession>
<evidence type="ECO:0000256" key="2">
    <source>
        <dbReference type="ARBA" id="ARBA00022630"/>
    </source>
</evidence>
<dbReference type="GO" id="GO:0071949">
    <property type="term" value="F:FAD binding"/>
    <property type="evidence" value="ECO:0007669"/>
    <property type="project" value="TreeGrafter"/>
</dbReference>
<evidence type="ECO:0000313" key="8">
    <source>
        <dbReference type="EMBL" id="KAB1063786.1"/>
    </source>
</evidence>
<keyword evidence="2" id="KW-0285">Flavoprotein</keyword>
<dbReference type="SUPFAM" id="SSF51905">
    <property type="entry name" value="FAD/NAD(P)-binding domain"/>
    <property type="match status" value="2"/>
</dbReference>
<keyword evidence="5" id="KW-0809">Transit peptide</keyword>
<dbReference type="InterPro" id="IPR023753">
    <property type="entry name" value="FAD/NAD-binding_dom"/>
</dbReference>
<evidence type="ECO:0000256" key="1">
    <source>
        <dbReference type="ARBA" id="ARBA00001974"/>
    </source>
</evidence>
<feature type="domain" description="FAD/NAD(P)-binding" evidence="7">
    <location>
        <begin position="5"/>
        <end position="119"/>
    </location>
</feature>
<dbReference type="PANTHER" id="PTHR10632">
    <property type="entry name" value="SULFIDE:QUINONE OXIDOREDUCTASE"/>
    <property type="match status" value="1"/>
</dbReference>
<evidence type="ECO:0000256" key="6">
    <source>
        <dbReference type="ARBA" id="ARBA00023002"/>
    </source>
</evidence>
<dbReference type="InterPro" id="IPR015904">
    <property type="entry name" value="Sulphide_quinone_reductase"/>
</dbReference>
<proteinExistence type="predicted"/>
<dbReference type="GO" id="GO:0070224">
    <property type="term" value="F:sulfide:quinone oxidoreductase activity"/>
    <property type="evidence" value="ECO:0007669"/>
    <property type="project" value="TreeGrafter"/>
</dbReference>
<evidence type="ECO:0000256" key="5">
    <source>
        <dbReference type="ARBA" id="ARBA00022946"/>
    </source>
</evidence>
<dbReference type="InterPro" id="IPR036188">
    <property type="entry name" value="FAD/NAD-bd_sf"/>
</dbReference>
<dbReference type="PRINTS" id="PR00368">
    <property type="entry name" value="FADPNR"/>
</dbReference>
<dbReference type="RefSeq" id="WP_151168583.1">
    <property type="nucleotide sequence ID" value="NZ_WACR01000007.1"/>
</dbReference>
<dbReference type="GO" id="GO:0070221">
    <property type="term" value="P:sulfide oxidation, using sulfide:quinone oxidoreductase"/>
    <property type="evidence" value="ECO:0007669"/>
    <property type="project" value="TreeGrafter"/>
</dbReference>
<dbReference type="Pfam" id="PF07992">
    <property type="entry name" value="Pyr_redox_2"/>
    <property type="match status" value="1"/>
</dbReference>
<evidence type="ECO:0000256" key="3">
    <source>
        <dbReference type="ARBA" id="ARBA00022719"/>
    </source>
</evidence>
<organism evidence="8 9">
    <name type="scientific">Salibacter halophilus</name>
    <dbReference type="NCBI Taxonomy" id="1803916"/>
    <lineage>
        <taxon>Bacteria</taxon>
        <taxon>Pseudomonadati</taxon>
        <taxon>Bacteroidota</taxon>
        <taxon>Flavobacteriia</taxon>
        <taxon>Flavobacteriales</taxon>
        <taxon>Salibacteraceae</taxon>
        <taxon>Salibacter</taxon>
    </lineage>
</organism>
<dbReference type="FunFam" id="3.50.50.60:FF:000034">
    <property type="entry name" value="sulfide:quinone oxidoreductase, mitochondrial"/>
    <property type="match status" value="1"/>
</dbReference>
<keyword evidence="4" id="KW-0274">FAD</keyword>
<dbReference type="PANTHER" id="PTHR10632:SF2">
    <property type="entry name" value="SULFIDE:QUINONE OXIDOREDUCTASE, MITOCHONDRIAL"/>
    <property type="match status" value="1"/>
</dbReference>
<reference evidence="8 9" key="1">
    <citation type="submission" date="2019-09" db="EMBL/GenBank/DDBJ databases">
        <title>Genomes of Cryomorphaceae.</title>
        <authorList>
            <person name="Bowman J.P."/>
        </authorList>
    </citation>
    <scope>NUCLEOTIDE SEQUENCE [LARGE SCALE GENOMIC DNA]</scope>
    <source>
        <strain evidence="8 9">KCTC 52047</strain>
    </source>
</reference>
<keyword evidence="9" id="KW-1185">Reference proteome</keyword>
<keyword evidence="3" id="KW-0874">Quinone</keyword>
<dbReference type="Gene3D" id="3.50.50.60">
    <property type="entry name" value="FAD/NAD(P)-binding domain"/>
    <property type="match status" value="2"/>
</dbReference>
<sequence length="422" mass="46811">MKEHQIVIIGGGTAGITVAAQLLKKDKSLDIAIIEPSEKHYYQPAWTLVGAGTFDMKKTERTEASVMPDGVKWIKEYASEINPDENKVSLKNGVVVKYEYLIVAPGLSIDLDGVEGLREAMGKDGVCSNYIDPEYTWEVLQNFKGGNALFTQPATPIKCGGAPQKIMYLAAEYFQKHGLADKTNTIFATPGSVIFGVKEFAKTLMKVVNRHNIAVKYFHKLYKIDPKEKKAYYKLTATDDSQCVSINDDDNRVGEEVIGDATMVIKYGMLHLAPPQKSPDFVAKSKIAHQEGGNKGWAEVDHHTLQNPNYPNVFALGDVAALPTAKTGAAVRKQAPVVTENILHMIKKEKKLSDAYQGYSSCPLVTGYGKMVLAEFGYGNKRMSDPLISKFVDVTKENYSMWLLKKYGLPYMYWNLMLKGKA</sequence>
<keyword evidence="6" id="KW-0560">Oxidoreductase</keyword>
<gene>
    <name evidence="8" type="ORF">F3059_09465</name>
</gene>
<dbReference type="Proteomes" id="UP000435357">
    <property type="component" value="Unassembled WGS sequence"/>
</dbReference>
<evidence type="ECO:0000313" key="9">
    <source>
        <dbReference type="Proteomes" id="UP000435357"/>
    </source>
</evidence>
<comment type="cofactor">
    <cofactor evidence="1">
        <name>FAD</name>
        <dbReference type="ChEBI" id="CHEBI:57692"/>
    </cofactor>
</comment>
<dbReference type="EMBL" id="WACR01000007">
    <property type="protein sequence ID" value="KAB1063786.1"/>
    <property type="molecule type" value="Genomic_DNA"/>
</dbReference>
<dbReference type="OrthoDB" id="9805710at2"/>
<evidence type="ECO:0000259" key="7">
    <source>
        <dbReference type="Pfam" id="PF07992"/>
    </source>
</evidence>
<dbReference type="AlphaFoldDB" id="A0A6N6M9P6"/>
<protein>
    <submittedName>
        <fullName evidence="8">NAD(P)/FAD-dependent oxidoreductase</fullName>
    </submittedName>
</protein>
<name>A0A6N6M9P6_9FLAO</name>
<dbReference type="GO" id="GO:0048038">
    <property type="term" value="F:quinone binding"/>
    <property type="evidence" value="ECO:0007669"/>
    <property type="project" value="UniProtKB-KW"/>
</dbReference>